<sequence length="388" mass="45498">MSNNILFIFNIFPGVGGLETVSNNIIDYIGKDFTIYTLSFNAVNNAPTSPAITEIFQFKTDNEEENIQTFNQIIEERNITHIINQGIYPHITNIIFNPDRKKDVKIISVLHGMPKYENSQYWQLPHILKANKLKQIKRRFLFHIGLNYKYKRYIRSFYDSYRKACIKGDQIIVLCNEYIKPFINEYHLKKYQEKVIAIENPLSPLFSEQKNIEWTQKKNQVIFVGRLSEEKQIHIILDIWERIGKITNWDLVIIGDGCIRQKLEQTVRDKQIQRVSFTGQVNHPEEYYKSAKIILLTSSFEGFPMCLIEALRFGVIPLTFDISAGVRSIVSNSGGIIIKNRNSNEMFLKLQELINNKYLHLLSEKARLKSNRYTLNRIGEQWINLLRK</sequence>
<dbReference type="EMBL" id="VVYV01000035">
    <property type="protein sequence ID" value="KAA5415157.1"/>
    <property type="molecule type" value="Genomic_DNA"/>
</dbReference>
<dbReference type="RefSeq" id="WP_007216826.1">
    <property type="nucleotide sequence ID" value="NZ_CABMLT010000007.1"/>
</dbReference>
<feature type="domain" description="Glycosyl transferase family 1" evidence="1">
    <location>
        <begin position="210"/>
        <end position="367"/>
    </location>
</feature>
<accession>A0A120A4D5</accession>
<name>A0A120A4D5_9BACE</name>
<dbReference type="Pfam" id="PF00534">
    <property type="entry name" value="Glycos_transf_1"/>
    <property type="match status" value="1"/>
</dbReference>
<dbReference type="PANTHER" id="PTHR12526">
    <property type="entry name" value="GLYCOSYLTRANSFERASE"/>
    <property type="match status" value="1"/>
</dbReference>
<dbReference type="Proteomes" id="UP000448877">
    <property type="component" value="Unassembled WGS sequence"/>
</dbReference>
<comment type="caution">
    <text evidence="2">The sequence shown here is derived from an EMBL/GenBank/DDBJ whole genome shotgun (WGS) entry which is preliminary data.</text>
</comment>
<evidence type="ECO:0000313" key="3">
    <source>
        <dbReference type="Proteomes" id="UP000448877"/>
    </source>
</evidence>
<organism evidence="2 3">
    <name type="scientific">Bacteroides cellulosilyticus</name>
    <dbReference type="NCBI Taxonomy" id="246787"/>
    <lineage>
        <taxon>Bacteria</taxon>
        <taxon>Pseudomonadati</taxon>
        <taxon>Bacteroidota</taxon>
        <taxon>Bacteroidia</taxon>
        <taxon>Bacteroidales</taxon>
        <taxon>Bacteroidaceae</taxon>
        <taxon>Bacteroides</taxon>
    </lineage>
</organism>
<evidence type="ECO:0000313" key="2">
    <source>
        <dbReference type="EMBL" id="KAA5415157.1"/>
    </source>
</evidence>
<dbReference type="SUPFAM" id="SSF53756">
    <property type="entry name" value="UDP-Glycosyltransferase/glycogen phosphorylase"/>
    <property type="match status" value="1"/>
</dbReference>
<reference evidence="2 3" key="1">
    <citation type="journal article" date="2019" name="Nat. Med.">
        <title>A library of human gut bacterial isolates paired with longitudinal multiomics data enables mechanistic microbiome research.</title>
        <authorList>
            <person name="Poyet M."/>
            <person name="Groussin M."/>
            <person name="Gibbons S.M."/>
            <person name="Avila-Pacheco J."/>
            <person name="Jiang X."/>
            <person name="Kearney S.M."/>
            <person name="Perrotta A.R."/>
            <person name="Berdy B."/>
            <person name="Zhao S."/>
            <person name="Lieberman T.D."/>
            <person name="Swanson P.K."/>
            <person name="Smith M."/>
            <person name="Roesemann S."/>
            <person name="Alexander J.E."/>
            <person name="Rich S.A."/>
            <person name="Livny J."/>
            <person name="Vlamakis H."/>
            <person name="Clish C."/>
            <person name="Bullock K."/>
            <person name="Deik A."/>
            <person name="Scott J."/>
            <person name="Pierce K.A."/>
            <person name="Xavier R.J."/>
            <person name="Alm E.J."/>
        </authorList>
    </citation>
    <scope>NUCLEOTIDE SEQUENCE [LARGE SCALE GENOMIC DNA]</scope>
    <source>
        <strain evidence="2 3">BIOML-A6</strain>
    </source>
</reference>
<dbReference type="Gene3D" id="3.40.50.2000">
    <property type="entry name" value="Glycogen Phosphorylase B"/>
    <property type="match status" value="2"/>
</dbReference>
<dbReference type="GO" id="GO:0016757">
    <property type="term" value="F:glycosyltransferase activity"/>
    <property type="evidence" value="ECO:0007669"/>
    <property type="project" value="InterPro"/>
</dbReference>
<protein>
    <submittedName>
        <fullName evidence="2">Glycosyltransferase family 4 protein</fullName>
    </submittedName>
</protein>
<proteinExistence type="predicted"/>
<evidence type="ECO:0000259" key="1">
    <source>
        <dbReference type="Pfam" id="PF00534"/>
    </source>
</evidence>
<dbReference type="InterPro" id="IPR001296">
    <property type="entry name" value="Glyco_trans_1"/>
</dbReference>
<dbReference type="PANTHER" id="PTHR12526:SF630">
    <property type="entry name" value="GLYCOSYLTRANSFERASE"/>
    <property type="match status" value="1"/>
</dbReference>
<dbReference type="AlphaFoldDB" id="A0A120A4D5"/>
<gene>
    <name evidence="2" type="ORF">F2Y81_18680</name>
</gene>
<keyword evidence="2" id="KW-0808">Transferase</keyword>